<evidence type="ECO:0000256" key="1">
    <source>
        <dbReference type="ARBA" id="ARBA00004496"/>
    </source>
</evidence>
<dbReference type="InterPro" id="IPR010923">
    <property type="entry name" value="T(6)A37_SUA5"/>
</dbReference>
<name>A0A6J6AAR6_9ZZZZ</name>
<comment type="catalytic activity">
    <reaction evidence="12">
        <text>L-threonine + hydrogencarbonate + ATP = L-threonylcarbamoyladenylate + diphosphate + H2O</text>
        <dbReference type="Rhea" id="RHEA:36407"/>
        <dbReference type="ChEBI" id="CHEBI:15377"/>
        <dbReference type="ChEBI" id="CHEBI:17544"/>
        <dbReference type="ChEBI" id="CHEBI:30616"/>
        <dbReference type="ChEBI" id="CHEBI:33019"/>
        <dbReference type="ChEBI" id="CHEBI:57926"/>
        <dbReference type="ChEBI" id="CHEBI:73682"/>
        <dbReference type="EC" id="2.7.7.87"/>
    </reaction>
</comment>
<keyword evidence="7" id="KW-0819">tRNA processing</keyword>
<dbReference type="InterPro" id="IPR005145">
    <property type="entry name" value="Sua5_C"/>
</dbReference>
<dbReference type="PANTHER" id="PTHR17490:SF16">
    <property type="entry name" value="THREONYLCARBAMOYL-AMP SYNTHASE"/>
    <property type="match status" value="1"/>
</dbReference>
<dbReference type="EMBL" id="CAFBOL010000092">
    <property type="protein sequence ID" value="CAB5006770.1"/>
    <property type="molecule type" value="Genomic_DNA"/>
</dbReference>
<evidence type="ECO:0000256" key="12">
    <source>
        <dbReference type="ARBA" id="ARBA00048366"/>
    </source>
</evidence>
<dbReference type="GO" id="GO:0005524">
    <property type="term" value="F:ATP binding"/>
    <property type="evidence" value="ECO:0007669"/>
    <property type="project" value="UniProtKB-KW"/>
</dbReference>
<keyword evidence="9" id="KW-0547">Nucleotide-binding</keyword>
<evidence type="ECO:0000313" key="16">
    <source>
        <dbReference type="EMBL" id="CAB4817276.1"/>
    </source>
</evidence>
<dbReference type="Gene3D" id="3.40.50.11030">
    <property type="entry name" value="Threonylcarbamoyl-AMP synthase, C-terminal domain"/>
    <property type="match status" value="1"/>
</dbReference>
<feature type="domain" description="YrdC-like" evidence="13">
    <location>
        <begin position="4"/>
        <end position="190"/>
    </location>
</feature>
<dbReference type="SUPFAM" id="SSF55821">
    <property type="entry name" value="YrdC/RibB"/>
    <property type="match status" value="1"/>
</dbReference>
<gene>
    <name evidence="15" type="ORF">UFOPK2656_01873</name>
    <name evidence="16" type="ORF">UFOPK3099_01164</name>
    <name evidence="17" type="ORF">UFOPK3651_02151</name>
    <name evidence="18" type="ORF">UFOPK3931_02574</name>
    <name evidence="14" type="ORF">UFOPK4189_02277</name>
</gene>
<evidence type="ECO:0000313" key="14">
    <source>
        <dbReference type="EMBL" id="CAB4364516.1"/>
    </source>
</evidence>
<dbReference type="Pfam" id="PF01300">
    <property type="entry name" value="Sua5_yciO_yrdC"/>
    <property type="match status" value="1"/>
</dbReference>
<dbReference type="EMBL" id="CAEZYF010000011">
    <property type="protein sequence ID" value="CAB4727400.1"/>
    <property type="molecule type" value="Genomic_DNA"/>
</dbReference>
<dbReference type="GO" id="GO:0061710">
    <property type="term" value="F:L-threonylcarbamoyladenylate synthase"/>
    <property type="evidence" value="ECO:0007669"/>
    <property type="project" value="UniProtKB-EC"/>
</dbReference>
<dbReference type="EC" id="2.7.7.87" evidence="3"/>
<dbReference type="PIRSF" id="PIRSF004930">
    <property type="entry name" value="Tln_factor_SUA5"/>
    <property type="match status" value="1"/>
</dbReference>
<sequence length="299" mass="30885">MTIGTSVDRALEILRSGGLVGIPTETVYGLAADASNPDAVRRVFAAKGRPPDHPLIVHIADAEQLTEWATEVPPAAAVLAETCWPGPLTLLLPKAAHVLDLVTGGRPTVGVRVPAHPLTTELLTRFGGGLAAPSANLFGKVSPTTAEHVHQDLGTLVDYVLDGGHCPVGVESTIVDCTVDPPQILRPGGIPSEQVAALLDGRIAAPSGPSRAAGMLASHYAPSARVLLVDSSAAALSRAAQLADAVVIDRTDNLVEYARSLYADLRRADDMGAAVIIAVMPPSGGLGHAIRDRLTKAAH</sequence>
<dbReference type="EMBL" id="CAESGF010000014">
    <property type="protein sequence ID" value="CAB4364516.1"/>
    <property type="molecule type" value="Genomic_DNA"/>
</dbReference>
<evidence type="ECO:0000256" key="2">
    <source>
        <dbReference type="ARBA" id="ARBA00007663"/>
    </source>
</evidence>
<evidence type="ECO:0000256" key="11">
    <source>
        <dbReference type="ARBA" id="ARBA00029774"/>
    </source>
</evidence>
<evidence type="ECO:0000259" key="13">
    <source>
        <dbReference type="PROSITE" id="PS51163"/>
    </source>
</evidence>
<dbReference type="InterPro" id="IPR038385">
    <property type="entry name" value="Sua5/YwlC_C"/>
</dbReference>
<evidence type="ECO:0000313" key="18">
    <source>
        <dbReference type="EMBL" id="CAB5006770.1"/>
    </source>
</evidence>
<dbReference type="EMBL" id="CAFAAV010000075">
    <property type="protein sequence ID" value="CAB4817276.1"/>
    <property type="molecule type" value="Genomic_DNA"/>
</dbReference>
<evidence type="ECO:0000256" key="3">
    <source>
        <dbReference type="ARBA" id="ARBA00012584"/>
    </source>
</evidence>
<dbReference type="Gene3D" id="3.90.870.10">
    <property type="entry name" value="DHBP synthase"/>
    <property type="match status" value="1"/>
</dbReference>
<dbReference type="InterPro" id="IPR006070">
    <property type="entry name" value="Sua5-like_dom"/>
</dbReference>
<evidence type="ECO:0000256" key="10">
    <source>
        <dbReference type="ARBA" id="ARBA00022840"/>
    </source>
</evidence>
<keyword evidence="6" id="KW-0808">Transferase</keyword>
<dbReference type="PROSITE" id="PS51163">
    <property type="entry name" value="YRDC"/>
    <property type="match status" value="1"/>
</dbReference>
<organism evidence="14">
    <name type="scientific">freshwater metagenome</name>
    <dbReference type="NCBI Taxonomy" id="449393"/>
    <lineage>
        <taxon>unclassified sequences</taxon>
        <taxon>metagenomes</taxon>
        <taxon>ecological metagenomes</taxon>
    </lineage>
</organism>
<dbReference type="InterPro" id="IPR017945">
    <property type="entry name" value="DHBP_synth_RibB-like_a/b_dom"/>
</dbReference>
<keyword evidence="10" id="KW-0067">ATP-binding</keyword>
<evidence type="ECO:0000313" key="17">
    <source>
        <dbReference type="EMBL" id="CAB4940765.1"/>
    </source>
</evidence>
<evidence type="ECO:0000313" key="15">
    <source>
        <dbReference type="EMBL" id="CAB4727400.1"/>
    </source>
</evidence>
<dbReference type="FunFam" id="3.90.870.10:FF:000009">
    <property type="entry name" value="Threonylcarbamoyl-AMP synthase, putative"/>
    <property type="match status" value="1"/>
</dbReference>
<dbReference type="GO" id="GO:0003725">
    <property type="term" value="F:double-stranded RNA binding"/>
    <property type="evidence" value="ECO:0007669"/>
    <property type="project" value="InterPro"/>
</dbReference>
<proteinExistence type="inferred from homology"/>
<evidence type="ECO:0000256" key="6">
    <source>
        <dbReference type="ARBA" id="ARBA00022679"/>
    </source>
</evidence>
<dbReference type="PANTHER" id="PTHR17490">
    <property type="entry name" value="SUA5"/>
    <property type="match status" value="1"/>
</dbReference>
<dbReference type="InterPro" id="IPR050156">
    <property type="entry name" value="TC-AMP_synthase_SUA5"/>
</dbReference>
<keyword evidence="8" id="KW-0548">Nucleotidyltransferase</keyword>
<evidence type="ECO:0000256" key="4">
    <source>
        <dbReference type="ARBA" id="ARBA00015492"/>
    </source>
</evidence>
<comment type="subcellular location">
    <subcellularLocation>
        <location evidence="1">Cytoplasm</location>
    </subcellularLocation>
</comment>
<dbReference type="GO" id="GO:0000049">
    <property type="term" value="F:tRNA binding"/>
    <property type="evidence" value="ECO:0007669"/>
    <property type="project" value="TreeGrafter"/>
</dbReference>
<reference evidence="14" key="1">
    <citation type="submission" date="2020-05" db="EMBL/GenBank/DDBJ databases">
        <authorList>
            <person name="Chiriac C."/>
            <person name="Salcher M."/>
            <person name="Ghai R."/>
            <person name="Kavagutti S V."/>
        </authorList>
    </citation>
    <scope>NUCLEOTIDE SEQUENCE</scope>
</reference>
<evidence type="ECO:0000256" key="9">
    <source>
        <dbReference type="ARBA" id="ARBA00022741"/>
    </source>
</evidence>
<protein>
    <recommendedName>
        <fullName evidence="4">Threonylcarbamoyl-AMP synthase</fullName>
        <ecNumber evidence="3">2.7.7.87</ecNumber>
    </recommendedName>
    <alternativeName>
        <fullName evidence="11">L-threonylcarbamoyladenylate synthase</fullName>
    </alternativeName>
</protein>
<dbReference type="AlphaFoldDB" id="A0A6J6AAR6"/>
<evidence type="ECO:0000256" key="7">
    <source>
        <dbReference type="ARBA" id="ARBA00022694"/>
    </source>
</evidence>
<dbReference type="GO" id="GO:0005737">
    <property type="term" value="C:cytoplasm"/>
    <property type="evidence" value="ECO:0007669"/>
    <property type="project" value="UniProtKB-SubCell"/>
</dbReference>
<dbReference type="NCBIfam" id="TIGR00057">
    <property type="entry name" value="L-threonylcarbamoyladenylate synthase"/>
    <property type="match status" value="1"/>
</dbReference>
<comment type="similarity">
    <text evidence="2">Belongs to the SUA5 family.</text>
</comment>
<evidence type="ECO:0000256" key="5">
    <source>
        <dbReference type="ARBA" id="ARBA00022490"/>
    </source>
</evidence>
<evidence type="ECO:0000256" key="8">
    <source>
        <dbReference type="ARBA" id="ARBA00022695"/>
    </source>
</evidence>
<accession>A0A6J6AAR6</accession>
<keyword evidence="5" id="KW-0963">Cytoplasm</keyword>
<dbReference type="GO" id="GO:0006450">
    <property type="term" value="P:regulation of translational fidelity"/>
    <property type="evidence" value="ECO:0007669"/>
    <property type="project" value="TreeGrafter"/>
</dbReference>
<dbReference type="Pfam" id="PF03481">
    <property type="entry name" value="Sua5_C"/>
    <property type="match status" value="1"/>
</dbReference>
<dbReference type="GO" id="GO:0008033">
    <property type="term" value="P:tRNA processing"/>
    <property type="evidence" value="ECO:0007669"/>
    <property type="project" value="UniProtKB-KW"/>
</dbReference>
<dbReference type="EMBL" id="CAFBMT010000012">
    <property type="protein sequence ID" value="CAB4940765.1"/>
    <property type="molecule type" value="Genomic_DNA"/>
</dbReference>